<dbReference type="Proteomes" id="UP000633136">
    <property type="component" value="Unassembled WGS sequence"/>
</dbReference>
<gene>
    <name evidence="3" type="ORF">GCM10011401_24870</name>
</gene>
<proteinExistence type="predicted"/>
<sequence length="186" mass="19351">MVTFLYSATASADGYIAGPEGDMSWLLPCLEEQPDPMIAGAMTRITAMLMGRRTFDGSDPHAGDPEKEGAFEGQWDGPQVVLSHRALPDPPPGFSVEHSLEAALASARMAAGADGVVNILGADLARQCLDAGVVDEVIIGVVPVLLGSGTPLLSGAAGPVRLELLQETPSDHSGGGIHARHHRVLR</sequence>
<dbReference type="GO" id="GO:0008703">
    <property type="term" value="F:5-amino-6-(5-phosphoribosylamino)uracil reductase activity"/>
    <property type="evidence" value="ECO:0007669"/>
    <property type="project" value="InterPro"/>
</dbReference>
<dbReference type="InterPro" id="IPR024072">
    <property type="entry name" value="DHFR-like_dom_sf"/>
</dbReference>
<reference evidence="3" key="2">
    <citation type="submission" date="2020-09" db="EMBL/GenBank/DDBJ databases">
        <authorList>
            <person name="Sun Q."/>
            <person name="Zhou Y."/>
        </authorList>
    </citation>
    <scope>NUCLEOTIDE SEQUENCE</scope>
    <source>
        <strain evidence="3">CGMCC 1.15388</strain>
    </source>
</reference>
<dbReference type="GO" id="GO:0009231">
    <property type="term" value="P:riboflavin biosynthetic process"/>
    <property type="evidence" value="ECO:0007669"/>
    <property type="project" value="InterPro"/>
</dbReference>
<evidence type="ECO:0000313" key="3">
    <source>
        <dbReference type="EMBL" id="GGE76534.1"/>
    </source>
</evidence>
<accession>A0A917AVJ4</accession>
<protein>
    <submittedName>
        <fullName evidence="3">Deaminase</fullName>
    </submittedName>
</protein>
<evidence type="ECO:0000256" key="1">
    <source>
        <dbReference type="SAM" id="MobiDB-lite"/>
    </source>
</evidence>
<feature type="region of interest" description="Disordered" evidence="1">
    <location>
        <begin position="167"/>
        <end position="186"/>
    </location>
</feature>
<name>A0A917AVJ4_9MICC</name>
<dbReference type="RefSeq" id="WP_188686240.1">
    <property type="nucleotide sequence ID" value="NZ_BMIS01000014.1"/>
</dbReference>
<dbReference type="Pfam" id="PF01872">
    <property type="entry name" value="RibD_C"/>
    <property type="match status" value="1"/>
</dbReference>
<dbReference type="EMBL" id="BMIS01000014">
    <property type="protein sequence ID" value="GGE76534.1"/>
    <property type="molecule type" value="Genomic_DNA"/>
</dbReference>
<reference evidence="3" key="1">
    <citation type="journal article" date="2014" name="Int. J. Syst. Evol. Microbiol.">
        <title>Complete genome sequence of Corynebacterium casei LMG S-19264T (=DSM 44701T), isolated from a smear-ripened cheese.</title>
        <authorList>
            <consortium name="US DOE Joint Genome Institute (JGI-PGF)"/>
            <person name="Walter F."/>
            <person name="Albersmeier A."/>
            <person name="Kalinowski J."/>
            <person name="Ruckert C."/>
        </authorList>
    </citation>
    <scope>NUCLEOTIDE SEQUENCE</scope>
    <source>
        <strain evidence="3">CGMCC 1.15388</strain>
    </source>
</reference>
<keyword evidence="4" id="KW-1185">Reference proteome</keyword>
<dbReference type="PANTHER" id="PTHR38011:SF11">
    <property type="entry name" value="2,5-DIAMINO-6-RIBOSYLAMINO-4(3H)-PYRIMIDINONE 5'-PHOSPHATE REDUCTASE"/>
    <property type="match status" value="1"/>
</dbReference>
<dbReference type="InterPro" id="IPR002734">
    <property type="entry name" value="RibDG_C"/>
</dbReference>
<dbReference type="Gene3D" id="3.40.430.10">
    <property type="entry name" value="Dihydrofolate Reductase, subunit A"/>
    <property type="match status" value="1"/>
</dbReference>
<dbReference type="SUPFAM" id="SSF53597">
    <property type="entry name" value="Dihydrofolate reductase-like"/>
    <property type="match status" value="1"/>
</dbReference>
<comment type="caution">
    <text evidence="3">The sequence shown here is derived from an EMBL/GenBank/DDBJ whole genome shotgun (WGS) entry which is preliminary data.</text>
</comment>
<dbReference type="PANTHER" id="PTHR38011">
    <property type="entry name" value="DIHYDROFOLATE REDUCTASE FAMILY PROTEIN (AFU_ORTHOLOGUE AFUA_8G06820)"/>
    <property type="match status" value="1"/>
</dbReference>
<dbReference type="InterPro" id="IPR050765">
    <property type="entry name" value="Riboflavin_Biosynth_HTPR"/>
</dbReference>
<organism evidence="3 4">
    <name type="scientific">Nesterenkonia cremea</name>
    <dbReference type="NCBI Taxonomy" id="1882340"/>
    <lineage>
        <taxon>Bacteria</taxon>
        <taxon>Bacillati</taxon>
        <taxon>Actinomycetota</taxon>
        <taxon>Actinomycetes</taxon>
        <taxon>Micrococcales</taxon>
        <taxon>Micrococcaceae</taxon>
        <taxon>Nesterenkonia</taxon>
    </lineage>
</organism>
<dbReference type="AlphaFoldDB" id="A0A917AVJ4"/>
<evidence type="ECO:0000313" key="4">
    <source>
        <dbReference type="Proteomes" id="UP000633136"/>
    </source>
</evidence>
<evidence type="ECO:0000259" key="2">
    <source>
        <dbReference type="Pfam" id="PF01872"/>
    </source>
</evidence>
<feature type="domain" description="Bacterial bifunctional deaminase-reductase C-terminal" evidence="2">
    <location>
        <begin position="7"/>
        <end position="165"/>
    </location>
</feature>